<dbReference type="Proteomes" id="UP000177528">
    <property type="component" value="Unassembled WGS sequence"/>
</dbReference>
<dbReference type="CDD" id="cd04181">
    <property type="entry name" value="NTP_transferase"/>
    <property type="match status" value="1"/>
</dbReference>
<evidence type="ECO:0000256" key="2">
    <source>
        <dbReference type="ARBA" id="ARBA00022695"/>
    </source>
</evidence>
<reference evidence="4 5" key="1">
    <citation type="journal article" date="2016" name="Nat. Commun.">
        <title>Thousands of microbial genomes shed light on interconnected biogeochemical processes in an aquifer system.</title>
        <authorList>
            <person name="Anantharaman K."/>
            <person name="Brown C.T."/>
            <person name="Hug L.A."/>
            <person name="Sharon I."/>
            <person name="Castelle C.J."/>
            <person name="Probst A.J."/>
            <person name="Thomas B.C."/>
            <person name="Singh A."/>
            <person name="Wilkins M.J."/>
            <person name="Karaoz U."/>
            <person name="Brodie E.L."/>
            <person name="Williams K.H."/>
            <person name="Hubbard S.S."/>
            <person name="Banfield J.F."/>
        </authorList>
    </citation>
    <scope>NUCLEOTIDE SEQUENCE [LARGE SCALE GENOMIC DNA]</scope>
</reference>
<keyword evidence="1" id="KW-0808">Transferase</keyword>
<dbReference type="PANTHER" id="PTHR43584">
    <property type="entry name" value="NUCLEOTIDYL TRANSFERASE"/>
    <property type="match status" value="1"/>
</dbReference>
<accession>A0A1G1X112</accession>
<dbReference type="InterPro" id="IPR005835">
    <property type="entry name" value="NTP_transferase_dom"/>
</dbReference>
<evidence type="ECO:0000259" key="3">
    <source>
        <dbReference type="Pfam" id="PF00483"/>
    </source>
</evidence>
<dbReference type="Gene3D" id="3.90.550.10">
    <property type="entry name" value="Spore Coat Polysaccharide Biosynthesis Protein SpsA, Chain A"/>
    <property type="match status" value="1"/>
</dbReference>
<dbReference type="InterPro" id="IPR029044">
    <property type="entry name" value="Nucleotide-diphossugar_trans"/>
</dbReference>
<evidence type="ECO:0000313" key="5">
    <source>
        <dbReference type="Proteomes" id="UP000177528"/>
    </source>
</evidence>
<dbReference type="EMBL" id="MHHR01000028">
    <property type="protein sequence ID" value="OGY33654.1"/>
    <property type="molecule type" value="Genomic_DNA"/>
</dbReference>
<dbReference type="AlphaFoldDB" id="A0A1G1X112"/>
<proteinExistence type="predicted"/>
<sequence length="244" mass="27280">MQAIILMAGKGTRMAKYYEGPKQLLPVAGKPVMEYLLDSLPEEITELIFVVGGPHEQTIRDYFKSGESHGRPITFVKQEEQLGLAHAFFTAKGLIRGRWYGSVADDIYDPVAMRELVKQDLGLYTYRVPNPEQFGVLVADEQGYVVKAVEKPQEFVSNLIWGGAMVMDESFFNVKIEPSARGEYETPDVWMKLIHEQGKKIKIVESSYWFPVNDKPQLDAAEAKLKELFTLSGVEGGGGASKAQ</sequence>
<dbReference type="Pfam" id="PF00483">
    <property type="entry name" value="NTP_transferase"/>
    <property type="match status" value="1"/>
</dbReference>
<feature type="domain" description="Nucleotidyl transferase" evidence="3">
    <location>
        <begin position="3"/>
        <end position="210"/>
    </location>
</feature>
<gene>
    <name evidence="4" type="ORF">A3D99_03865</name>
</gene>
<organism evidence="4 5">
    <name type="scientific">Candidatus Andersenbacteria bacterium RIFCSPHIGHO2_12_FULL_45_11</name>
    <dbReference type="NCBI Taxonomy" id="1797281"/>
    <lineage>
        <taxon>Bacteria</taxon>
        <taxon>Candidatus Anderseniibacteriota</taxon>
    </lineage>
</organism>
<name>A0A1G1X112_9BACT</name>
<keyword evidence="2" id="KW-0548">Nucleotidyltransferase</keyword>
<dbReference type="PANTHER" id="PTHR43584:SF8">
    <property type="entry name" value="N-ACETYLMURAMATE ALPHA-1-PHOSPHATE URIDYLYLTRANSFERASE"/>
    <property type="match status" value="1"/>
</dbReference>
<evidence type="ECO:0000313" key="4">
    <source>
        <dbReference type="EMBL" id="OGY33654.1"/>
    </source>
</evidence>
<comment type="caution">
    <text evidence="4">The sequence shown here is derived from an EMBL/GenBank/DDBJ whole genome shotgun (WGS) entry which is preliminary data.</text>
</comment>
<evidence type="ECO:0000256" key="1">
    <source>
        <dbReference type="ARBA" id="ARBA00022679"/>
    </source>
</evidence>
<dbReference type="GO" id="GO:0016779">
    <property type="term" value="F:nucleotidyltransferase activity"/>
    <property type="evidence" value="ECO:0007669"/>
    <property type="project" value="UniProtKB-KW"/>
</dbReference>
<dbReference type="InterPro" id="IPR050065">
    <property type="entry name" value="GlmU-like"/>
</dbReference>
<dbReference type="SUPFAM" id="SSF53448">
    <property type="entry name" value="Nucleotide-diphospho-sugar transferases"/>
    <property type="match status" value="1"/>
</dbReference>
<protein>
    <recommendedName>
        <fullName evidence="3">Nucleotidyl transferase domain-containing protein</fullName>
    </recommendedName>
</protein>